<dbReference type="InterPro" id="IPR036388">
    <property type="entry name" value="WH-like_DNA-bd_sf"/>
</dbReference>
<feature type="domain" description="HTH tetR-type" evidence="7">
    <location>
        <begin position="93"/>
        <end position="153"/>
    </location>
</feature>
<protein>
    <submittedName>
        <fullName evidence="8">AcrR family transcriptional regulator</fullName>
    </submittedName>
</protein>
<dbReference type="InterPro" id="IPR009057">
    <property type="entry name" value="Homeodomain-like_sf"/>
</dbReference>
<dbReference type="Gene3D" id="1.10.10.60">
    <property type="entry name" value="Homeodomain-like"/>
    <property type="match status" value="1"/>
</dbReference>
<evidence type="ECO:0000259" key="7">
    <source>
        <dbReference type="PROSITE" id="PS50977"/>
    </source>
</evidence>
<gene>
    <name evidence="8" type="ORF">JOF56_006101</name>
</gene>
<dbReference type="InterPro" id="IPR000524">
    <property type="entry name" value="Tscrpt_reg_HTH_GntR"/>
</dbReference>
<dbReference type="PANTHER" id="PTHR30055">
    <property type="entry name" value="HTH-TYPE TRANSCRIPTIONAL REGULATOR RUTR"/>
    <property type="match status" value="1"/>
</dbReference>
<dbReference type="Gene3D" id="1.10.10.10">
    <property type="entry name" value="Winged helix-like DNA-binding domain superfamily/Winged helix DNA-binding domain"/>
    <property type="match status" value="1"/>
</dbReference>
<dbReference type="Pfam" id="PF00392">
    <property type="entry name" value="GntR"/>
    <property type="match status" value="1"/>
</dbReference>
<dbReference type="PRINTS" id="PR00455">
    <property type="entry name" value="HTHTETR"/>
</dbReference>
<dbReference type="Pfam" id="PF00440">
    <property type="entry name" value="TetR_N"/>
    <property type="match status" value="1"/>
</dbReference>
<proteinExistence type="predicted"/>
<dbReference type="SUPFAM" id="SSF46785">
    <property type="entry name" value="Winged helix' DNA-binding domain"/>
    <property type="match status" value="1"/>
</dbReference>
<dbReference type="InterPro" id="IPR050109">
    <property type="entry name" value="HTH-type_TetR-like_transc_reg"/>
</dbReference>
<evidence type="ECO:0000256" key="3">
    <source>
        <dbReference type="ARBA" id="ARBA00023163"/>
    </source>
</evidence>
<keyword evidence="2 4" id="KW-0238">DNA-binding</keyword>
<dbReference type="InterPro" id="IPR036390">
    <property type="entry name" value="WH_DNA-bd_sf"/>
</dbReference>
<evidence type="ECO:0000256" key="2">
    <source>
        <dbReference type="ARBA" id="ARBA00023125"/>
    </source>
</evidence>
<dbReference type="EMBL" id="JAGINW010000001">
    <property type="protein sequence ID" value="MBP2325716.1"/>
    <property type="molecule type" value="Genomic_DNA"/>
</dbReference>
<keyword evidence="3" id="KW-0804">Transcription</keyword>
<sequence>MTQPPYRRIADEIRARITAGELRPGDPVPSARGITREWGVALATATKVLATLNAEGVTRSLPGRGTVVAGPAVPARPTGVPVSVTRRNEGDPDLTRERIVAAAIRIADAEGLAQLSMRRIATELGAAPMSLYRHVNSKDELLVSMMDSAFGEDPLPVRPPKGWRAQLELCSRVQWQGFRRHPWLAVALSVTRPQLILSGMRHTEWALRALDGLGLTIQEMMYIHTTLFSQVRGLALTFEAEAQAEQDSGLTSDEWMQTLEPGFRVMVGTGDFPLLNRAVASDMELDLDGLFEFGMGRLLDGVERHLADRRPGSAR</sequence>
<dbReference type="CDD" id="cd07377">
    <property type="entry name" value="WHTH_GntR"/>
    <property type="match status" value="1"/>
</dbReference>
<reference evidence="8 9" key="1">
    <citation type="submission" date="2021-03" db="EMBL/GenBank/DDBJ databases">
        <title>Sequencing the genomes of 1000 actinobacteria strains.</title>
        <authorList>
            <person name="Klenk H.-P."/>
        </authorList>
    </citation>
    <scope>NUCLEOTIDE SEQUENCE [LARGE SCALE GENOMIC DNA]</scope>
    <source>
        <strain evidence="8 9">DSM 46670</strain>
    </source>
</reference>
<evidence type="ECO:0000256" key="1">
    <source>
        <dbReference type="ARBA" id="ARBA00023015"/>
    </source>
</evidence>
<dbReference type="InterPro" id="IPR004111">
    <property type="entry name" value="Repressor_TetR_C"/>
</dbReference>
<dbReference type="Proteomes" id="UP001519332">
    <property type="component" value="Unassembled WGS sequence"/>
</dbReference>
<dbReference type="Pfam" id="PF02909">
    <property type="entry name" value="TetR_C_1"/>
    <property type="match status" value="1"/>
</dbReference>
<dbReference type="RefSeq" id="WP_209642882.1">
    <property type="nucleotide sequence ID" value="NZ_JAGINW010000001.1"/>
</dbReference>
<dbReference type="InterPro" id="IPR001647">
    <property type="entry name" value="HTH_TetR"/>
</dbReference>
<evidence type="ECO:0000256" key="5">
    <source>
        <dbReference type="SAM" id="MobiDB-lite"/>
    </source>
</evidence>
<feature type="domain" description="HTH gntR-type" evidence="6">
    <location>
        <begin position="3"/>
        <end position="71"/>
    </location>
</feature>
<evidence type="ECO:0000256" key="4">
    <source>
        <dbReference type="PROSITE-ProRule" id="PRU00335"/>
    </source>
</evidence>
<keyword evidence="9" id="KW-1185">Reference proteome</keyword>
<accession>A0ABS4TMS6</accession>
<feature type="region of interest" description="Disordered" evidence="5">
    <location>
        <begin position="68"/>
        <end position="90"/>
    </location>
</feature>
<dbReference type="PANTHER" id="PTHR30055:SF151">
    <property type="entry name" value="TRANSCRIPTIONAL REGULATORY PROTEIN"/>
    <property type="match status" value="1"/>
</dbReference>
<evidence type="ECO:0000313" key="8">
    <source>
        <dbReference type="EMBL" id="MBP2325716.1"/>
    </source>
</evidence>
<evidence type="ECO:0000313" key="9">
    <source>
        <dbReference type="Proteomes" id="UP001519332"/>
    </source>
</evidence>
<dbReference type="PROSITE" id="PS50949">
    <property type="entry name" value="HTH_GNTR"/>
    <property type="match status" value="1"/>
</dbReference>
<dbReference type="SUPFAM" id="SSF48498">
    <property type="entry name" value="Tetracyclin repressor-like, C-terminal domain"/>
    <property type="match status" value="1"/>
</dbReference>
<dbReference type="SUPFAM" id="SSF46689">
    <property type="entry name" value="Homeodomain-like"/>
    <property type="match status" value="1"/>
</dbReference>
<organism evidence="8 9">
    <name type="scientific">Kibdelosporangium banguiense</name>
    <dbReference type="NCBI Taxonomy" id="1365924"/>
    <lineage>
        <taxon>Bacteria</taxon>
        <taxon>Bacillati</taxon>
        <taxon>Actinomycetota</taxon>
        <taxon>Actinomycetes</taxon>
        <taxon>Pseudonocardiales</taxon>
        <taxon>Pseudonocardiaceae</taxon>
        <taxon>Kibdelosporangium</taxon>
    </lineage>
</organism>
<dbReference type="PROSITE" id="PS50977">
    <property type="entry name" value="HTH_TETR_2"/>
    <property type="match status" value="1"/>
</dbReference>
<dbReference type="InterPro" id="IPR036271">
    <property type="entry name" value="Tet_transcr_reg_TetR-rel_C_sf"/>
</dbReference>
<dbReference type="Gene3D" id="1.10.357.10">
    <property type="entry name" value="Tetracycline Repressor, domain 2"/>
    <property type="match status" value="1"/>
</dbReference>
<evidence type="ECO:0000259" key="6">
    <source>
        <dbReference type="PROSITE" id="PS50949"/>
    </source>
</evidence>
<dbReference type="SMART" id="SM00345">
    <property type="entry name" value="HTH_GNTR"/>
    <property type="match status" value="1"/>
</dbReference>
<feature type="DNA-binding region" description="H-T-H motif" evidence="4">
    <location>
        <begin position="116"/>
        <end position="135"/>
    </location>
</feature>
<name>A0ABS4TMS6_9PSEU</name>
<keyword evidence="1" id="KW-0805">Transcription regulation</keyword>
<comment type="caution">
    <text evidence="8">The sequence shown here is derived from an EMBL/GenBank/DDBJ whole genome shotgun (WGS) entry which is preliminary data.</text>
</comment>